<dbReference type="EMBL" id="CP002999">
    <property type="protein sequence ID" value="AEM70421.1"/>
    <property type="molecule type" value="Genomic_DNA"/>
</dbReference>
<evidence type="ECO:0000313" key="1">
    <source>
        <dbReference type="EMBL" id="AEM70421.1"/>
    </source>
</evidence>
<evidence type="ECO:0000313" key="2">
    <source>
        <dbReference type="Proteomes" id="UP000008908"/>
    </source>
</evidence>
<reference evidence="2" key="1">
    <citation type="submission" date="2011-08" db="EMBL/GenBank/DDBJ databases">
        <title>The complete genome of Muricauda ruestringensis DSM 13258.</title>
        <authorList>
            <person name="Lucas S."/>
            <person name="Han J."/>
            <person name="Lapidus A."/>
            <person name="Bruce D."/>
            <person name="Goodwin L."/>
            <person name="Pitluck S."/>
            <person name="Peters L."/>
            <person name="Kyrpides N."/>
            <person name="Mavromatis K."/>
            <person name="Ivanova N."/>
            <person name="Ovchinnikova G."/>
            <person name="Teshima H."/>
            <person name="Detter J.C."/>
            <person name="Tapia R."/>
            <person name="Han C."/>
            <person name="Land M."/>
            <person name="Hauser L."/>
            <person name="Markowitz V."/>
            <person name="Cheng J.-F."/>
            <person name="Hugenholtz P."/>
            <person name="Woyke T."/>
            <person name="Wu D."/>
            <person name="Spring S."/>
            <person name="Schroeder M."/>
            <person name="Brambilla E."/>
            <person name="Klenk H.-P."/>
            <person name="Eisen J.A."/>
        </authorList>
    </citation>
    <scope>NUCLEOTIDE SEQUENCE [LARGE SCALE GENOMIC DNA]</scope>
    <source>
        <strain evidence="2">DSM 13258 / LMG 19739 / B1</strain>
    </source>
</reference>
<dbReference type="HOGENOM" id="CLU_1336262_0_0_10"/>
<organism evidence="1 2">
    <name type="scientific">Allomuricauda ruestringensis (strain DSM 13258 / CIP 107369 / LMG 19739 / B1)</name>
    <name type="common">Muricauda ruestringensis</name>
    <dbReference type="NCBI Taxonomy" id="886377"/>
    <lineage>
        <taxon>Bacteria</taxon>
        <taxon>Pseudomonadati</taxon>
        <taxon>Bacteroidota</taxon>
        <taxon>Flavobacteriia</taxon>
        <taxon>Flavobacteriales</taxon>
        <taxon>Flavobacteriaceae</taxon>
        <taxon>Flagellimonas</taxon>
    </lineage>
</organism>
<dbReference type="AlphaFoldDB" id="G2PPP0"/>
<dbReference type="STRING" id="886377.Murru_1380"/>
<proteinExistence type="predicted"/>
<dbReference type="KEGG" id="mrs:Murru_1380"/>
<dbReference type="Proteomes" id="UP000008908">
    <property type="component" value="Chromosome"/>
</dbReference>
<name>G2PPP0_ALLRU</name>
<reference evidence="1 2" key="2">
    <citation type="journal article" date="2012" name="Stand. Genomic Sci.">
        <title>Complete genome sequence of the facultatively anaerobic, appendaged bacterium Muricauda ruestringensis type strain (B1(T)).</title>
        <authorList>
            <person name="Huntemann M."/>
            <person name="Teshima H."/>
            <person name="Lapidus A."/>
            <person name="Nolan M."/>
            <person name="Lucas S."/>
            <person name="Hammon N."/>
            <person name="Deshpande S."/>
            <person name="Cheng J.F."/>
            <person name="Tapia R."/>
            <person name="Goodwin L.A."/>
            <person name="Pitluck S."/>
            <person name="Liolios K."/>
            <person name="Pagani I."/>
            <person name="Ivanova N."/>
            <person name="Mavromatis K."/>
            <person name="Mikhailova N."/>
            <person name="Pati A."/>
            <person name="Chen A."/>
            <person name="Palaniappan K."/>
            <person name="Land M."/>
            <person name="Hauser L."/>
            <person name="Pan C."/>
            <person name="Brambilla E.M."/>
            <person name="Rohde M."/>
            <person name="Spring S."/>
            <person name="Goker M."/>
            <person name="Detter J.C."/>
            <person name="Bristow J."/>
            <person name="Eisen J.A."/>
            <person name="Markowitz V."/>
            <person name="Hugenholtz P."/>
            <person name="Kyrpides N.C."/>
            <person name="Klenk H.P."/>
            <person name="Woyke T."/>
        </authorList>
    </citation>
    <scope>NUCLEOTIDE SEQUENCE [LARGE SCALE GENOMIC DNA]</scope>
    <source>
        <strain evidence="2">DSM 13258 / LMG 19739 / B1</strain>
    </source>
</reference>
<gene>
    <name evidence="1" type="ordered locus">Murru_1380</name>
</gene>
<protein>
    <submittedName>
        <fullName evidence="1">Uncharacterized protein</fullName>
    </submittedName>
</protein>
<accession>G2PPP0</accession>
<sequence>MAGPCFTLYYENSNFAPIEAVRNILNNLFPARQKLHKHNRVSELDNGWELFLDMSLISMHPSSKRRKAKGLTGMILLSHSSQNEFKYISNAEKRSLTDNLGFVPQWSWTGCAMCKEDKDIDGLYFLLDFLIHEFGGFQKLDKINDGLLSKEDSNSISYIEFRDYEAYFGKRNASDEEKCQYEQYIPLTYYYMIDSRKTSFRNLDY</sequence>
<keyword evidence="2" id="KW-1185">Reference proteome</keyword>